<dbReference type="Proteomes" id="UP001458415">
    <property type="component" value="Unassembled WGS sequence"/>
</dbReference>
<comment type="caution">
    <text evidence="1">The sequence shown here is derived from an EMBL/GenBank/DDBJ whole genome shotgun (WGS) entry which is preliminary data.</text>
</comment>
<organism evidence="1 2">
    <name type="scientific">Streptomyces carpinensis</name>
    <dbReference type="NCBI Taxonomy" id="66369"/>
    <lineage>
        <taxon>Bacteria</taxon>
        <taxon>Bacillati</taxon>
        <taxon>Actinomycetota</taxon>
        <taxon>Actinomycetes</taxon>
        <taxon>Kitasatosporales</taxon>
        <taxon>Streptomycetaceae</taxon>
        <taxon>Streptomyces</taxon>
    </lineage>
</organism>
<evidence type="ECO:0000313" key="1">
    <source>
        <dbReference type="EMBL" id="MER6979633.1"/>
    </source>
</evidence>
<gene>
    <name evidence="1" type="ORF">ABT317_22315</name>
</gene>
<dbReference type="EMBL" id="JBEPCU010000405">
    <property type="protein sequence ID" value="MER6979633.1"/>
    <property type="molecule type" value="Genomic_DNA"/>
</dbReference>
<reference evidence="1 2" key="1">
    <citation type="submission" date="2024-06" db="EMBL/GenBank/DDBJ databases">
        <title>The Natural Products Discovery Center: Release of the First 8490 Sequenced Strains for Exploring Actinobacteria Biosynthetic Diversity.</title>
        <authorList>
            <person name="Kalkreuter E."/>
            <person name="Kautsar S.A."/>
            <person name="Yang D."/>
            <person name="Bader C.D."/>
            <person name="Teijaro C.N."/>
            <person name="Fluegel L."/>
            <person name="Davis C.M."/>
            <person name="Simpson J.R."/>
            <person name="Lauterbach L."/>
            <person name="Steele A.D."/>
            <person name="Gui C."/>
            <person name="Meng S."/>
            <person name="Li G."/>
            <person name="Viehrig K."/>
            <person name="Ye F."/>
            <person name="Su P."/>
            <person name="Kiefer A.F."/>
            <person name="Nichols A."/>
            <person name="Cepeda A.J."/>
            <person name="Yan W."/>
            <person name="Fan B."/>
            <person name="Jiang Y."/>
            <person name="Adhikari A."/>
            <person name="Zheng C.-J."/>
            <person name="Schuster L."/>
            <person name="Cowan T.M."/>
            <person name="Smanski M.J."/>
            <person name="Chevrette M.G."/>
            <person name="De Carvalho L.P.S."/>
            <person name="Shen B."/>
        </authorList>
    </citation>
    <scope>NUCLEOTIDE SEQUENCE [LARGE SCALE GENOMIC DNA]</scope>
    <source>
        <strain evidence="1 2">NPDC000634</strain>
    </source>
</reference>
<proteinExistence type="predicted"/>
<sequence length="42" mass="4323">MKTAAAHRADAPRGVSGAAMSVPLVARLHVDLCRCMSAACRA</sequence>
<dbReference type="RefSeq" id="WP_279634689.1">
    <property type="nucleotide sequence ID" value="NZ_MUBM01000126.1"/>
</dbReference>
<evidence type="ECO:0000313" key="2">
    <source>
        <dbReference type="Proteomes" id="UP001458415"/>
    </source>
</evidence>
<keyword evidence="2" id="KW-1185">Reference proteome</keyword>
<name>A0ABV1W619_9ACTN</name>
<protein>
    <recommendedName>
        <fullName evidence="3">Lipoprotein</fullName>
    </recommendedName>
</protein>
<evidence type="ECO:0008006" key="3">
    <source>
        <dbReference type="Google" id="ProtNLM"/>
    </source>
</evidence>
<accession>A0ABV1W619</accession>